<dbReference type="PANTHER" id="PTHR35046">
    <property type="entry name" value="ZINC KNUCKLE (CCHC-TYPE) FAMILY PROTEIN"/>
    <property type="match status" value="1"/>
</dbReference>
<evidence type="ECO:0000313" key="5">
    <source>
        <dbReference type="EMBL" id="GKV11635.1"/>
    </source>
</evidence>
<keyword evidence="1" id="KW-0862">Zinc</keyword>
<dbReference type="Proteomes" id="UP001054252">
    <property type="component" value="Unassembled WGS sequence"/>
</dbReference>
<feature type="coiled-coil region" evidence="2">
    <location>
        <begin position="498"/>
        <end position="531"/>
    </location>
</feature>
<evidence type="ECO:0000313" key="6">
    <source>
        <dbReference type="Proteomes" id="UP001054252"/>
    </source>
</evidence>
<dbReference type="CDD" id="cd00303">
    <property type="entry name" value="retropepsin_like"/>
    <property type="match status" value="1"/>
</dbReference>
<dbReference type="PROSITE" id="PS50158">
    <property type="entry name" value="ZF_CCHC"/>
    <property type="match status" value="1"/>
</dbReference>
<sequence>MSSSDDKSTTRSHHVDESFMLKALQQQFQRLDIMNDANDDFDDDYKDAFNTDAQNSNFSMDRIMRGRGGQREQNLTRWGDRQDHDLGSIKMKIPSFQGKNDPDVYLEWEKKVELVFNCHNYSEEKKVKLAAVEFTDYAVVWWDQLVLSRCRNREHPVDTWEEMKAVMRKRFVPSHYYRDLYQQLQGLTQRSKSVEDYHKEMEIAMVRKNVEEDREATMARFLHGLNRDIANVVELQHYVELEDMVHMAMKVERQLKHKEATTRTGQNLGSSSSWKLNLSKKEENSVFKPKTATSKSKEVGSNEKSKTDNTQGRNRDIKCFRCLGRGHVASQCPNKHTMILREDGEIETKGESDDESMPTLEDANDGVEYAVDGELLVTRRALNVQAKEDDEVQRDNIFHMRCHVKNKHPRPYKLKWLNDCGEIKVNKQVLVSFSIGRYEVLCDVVPMLAGHLLLGRPWQYDRRVTHDGFKNHYSFVMEGKTITLAPLSPRQVYEDQLRVKKESELEGMKNKEKTMEKESKKREKIESVENKERKSVSVYAKKSDVKAGFFAKQPMFVLLYKNAYFNTNELNDSLPSVVKSLLQDFKDVFPEDIPNGLPPIRGIEHQINFIPSATILN</sequence>
<proteinExistence type="predicted"/>
<dbReference type="InterPro" id="IPR001878">
    <property type="entry name" value="Znf_CCHC"/>
</dbReference>
<feature type="compositionally biased region" description="Basic and acidic residues" evidence="3">
    <location>
        <begin position="295"/>
        <end position="312"/>
    </location>
</feature>
<dbReference type="GO" id="GO:0008270">
    <property type="term" value="F:zinc ion binding"/>
    <property type="evidence" value="ECO:0007669"/>
    <property type="project" value="UniProtKB-KW"/>
</dbReference>
<dbReference type="EMBL" id="BPVZ01000034">
    <property type="protein sequence ID" value="GKV11635.1"/>
    <property type="molecule type" value="Genomic_DNA"/>
</dbReference>
<name>A0AAV5JMK6_9ROSI</name>
<evidence type="ECO:0000259" key="4">
    <source>
        <dbReference type="PROSITE" id="PS50158"/>
    </source>
</evidence>
<keyword evidence="1" id="KW-0479">Metal-binding</keyword>
<keyword evidence="6" id="KW-1185">Reference proteome</keyword>
<dbReference type="GO" id="GO:0003676">
    <property type="term" value="F:nucleic acid binding"/>
    <property type="evidence" value="ECO:0007669"/>
    <property type="project" value="InterPro"/>
</dbReference>
<accession>A0AAV5JMK6</accession>
<reference evidence="5 6" key="1">
    <citation type="journal article" date="2021" name="Commun. Biol.">
        <title>The genome of Shorea leprosula (Dipterocarpaceae) highlights the ecological relevance of drought in aseasonal tropical rainforests.</title>
        <authorList>
            <person name="Ng K.K.S."/>
            <person name="Kobayashi M.J."/>
            <person name="Fawcett J.A."/>
            <person name="Hatakeyama M."/>
            <person name="Paape T."/>
            <person name="Ng C.H."/>
            <person name="Ang C.C."/>
            <person name="Tnah L.H."/>
            <person name="Lee C.T."/>
            <person name="Nishiyama T."/>
            <person name="Sese J."/>
            <person name="O'Brien M.J."/>
            <person name="Copetti D."/>
            <person name="Mohd Noor M.I."/>
            <person name="Ong R.C."/>
            <person name="Putra M."/>
            <person name="Sireger I.Z."/>
            <person name="Indrioko S."/>
            <person name="Kosugi Y."/>
            <person name="Izuno A."/>
            <person name="Isagi Y."/>
            <person name="Lee S.L."/>
            <person name="Shimizu K.K."/>
        </authorList>
    </citation>
    <scope>NUCLEOTIDE SEQUENCE [LARGE SCALE GENOMIC DNA]</scope>
    <source>
        <strain evidence="5">214</strain>
    </source>
</reference>
<dbReference type="SMART" id="SM00343">
    <property type="entry name" value="ZnF_C2HC"/>
    <property type="match status" value="1"/>
</dbReference>
<feature type="region of interest" description="Disordered" evidence="3">
    <location>
        <begin position="256"/>
        <end position="275"/>
    </location>
</feature>
<dbReference type="Pfam" id="PF03732">
    <property type="entry name" value="Retrotrans_gag"/>
    <property type="match status" value="1"/>
</dbReference>
<dbReference type="Gene3D" id="4.10.60.10">
    <property type="entry name" value="Zinc finger, CCHC-type"/>
    <property type="match status" value="1"/>
</dbReference>
<protein>
    <recommendedName>
        <fullName evidence="4">CCHC-type domain-containing protein</fullName>
    </recommendedName>
</protein>
<dbReference type="InterPro" id="IPR005162">
    <property type="entry name" value="Retrotrans_gag_dom"/>
</dbReference>
<keyword evidence="1" id="KW-0863">Zinc-finger</keyword>
<organism evidence="5 6">
    <name type="scientific">Rubroshorea leprosula</name>
    <dbReference type="NCBI Taxonomy" id="152421"/>
    <lineage>
        <taxon>Eukaryota</taxon>
        <taxon>Viridiplantae</taxon>
        <taxon>Streptophyta</taxon>
        <taxon>Embryophyta</taxon>
        <taxon>Tracheophyta</taxon>
        <taxon>Spermatophyta</taxon>
        <taxon>Magnoliopsida</taxon>
        <taxon>eudicotyledons</taxon>
        <taxon>Gunneridae</taxon>
        <taxon>Pentapetalae</taxon>
        <taxon>rosids</taxon>
        <taxon>malvids</taxon>
        <taxon>Malvales</taxon>
        <taxon>Dipterocarpaceae</taxon>
        <taxon>Rubroshorea</taxon>
    </lineage>
</organism>
<evidence type="ECO:0000256" key="3">
    <source>
        <dbReference type="SAM" id="MobiDB-lite"/>
    </source>
</evidence>
<feature type="region of interest" description="Disordered" evidence="3">
    <location>
        <begin position="280"/>
        <end position="312"/>
    </location>
</feature>
<dbReference type="AlphaFoldDB" id="A0AAV5JMK6"/>
<feature type="domain" description="CCHC-type" evidence="4">
    <location>
        <begin position="318"/>
        <end position="334"/>
    </location>
</feature>
<evidence type="ECO:0000256" key="1">
    <source>
        <dbReference type="PROSITE-ProRule" id="PRU00047"/>
    </source>
</evidence>
<evidence type="ECO:0000256" key="2">
    <source>
        <dbReference type="SAM" id="Coils"/>
    </source>
</evidence>
<gene>
    <name evidence="5" type="ORF">SLEP1_g22875</name>
</gene>
<dbReference type="PANTHER" id="PTHR35046:SF9">
    <property type="entry name" value="RNA-DIRECTED DNA POLYMERASE"/>
    <property type="match status" value="1"/>
</dbReference>
<dbReference type="SUPFAM" id="SSF57756">
    <property type="entry name" value="Retrovirus zinc finger-like domains"/>
    <property type="match status" value="1"/>
</dbReference>
<keyword evidence="2" id="KW-0175">Coiled coil</keyword>
<dbReference type="InterPro" id="IPR036875">
    <property type="entry name" value="Znf_CCHC_sf"/>
</dbReference>
<comment type="caution">
    <text evidence="5">The sequence shown here is derived from an EMBL/GenBank/DDBJ whole genome shotgun (WGS) entry which is preliminary data.</text>
</comment>